<dbReference type="Proteomes" id="UP000198756">
    <property type="component" value="Unassembled WGS sequence"/>
</dbReference>
<evidence type="ECO:0000313" key="2">
    <source>
        <dbReference type="Proteomes" id="UP000198756"/>
    </source>
</evidence>
<keyword evidence="2" id="KW-1185">Reference proteome</keyword>
<proteinExistence type="predicted"/>
<gene>
    <name evidence="1" type="ORF">SAMN03080617_03568</name>
</gene>
<protein>
    <recommendedName>
        <fullName evidence="3">TolB-like 6-blade propeller-like</fullName>
    </recommendedName>
</protein>
<accession>A0A1G5ZBZ8</accession>
<sequence>MCVLFFINMKKIYVLGFLLSFLLSSCDQNGKNKKESSGYLKYNGSITELTPILFKETKDSITFNLPLILPIHIFSSDSTIMIYDLADQHLKQFYLNGNKGSFNPMQEGPSRISGANFRGVGYIENGYDNLLIATNTTIKEFNFSKGTFKEEVLDSYTDCVSFNSSFYEVFSKINDDETIFISQNGNPCYSLIDLGDSVTPENFWDKTFVRIKTNKRADSVQTLRLPELKNKNTLYERFRLYLTYNKESDRYYGMLNPLNYLFEYRINLNSLELELTNYWDLTLPQTDLPINYFIEKVINTEMMNKALDYNFELNFIDSFGDYIFISYHPSKDIKFDNPDDAPYSSHYFLAVLNLKDKLVRTYSLNYDEIQYFGTSNGNVWFYDVVSSELSGQTKFRLFRIDELLSLGI</sequence>
<reference evidence="2" key="1">
    <citation type="submission" date="2016-10" db="EMBL/GenBank/DDBJ databases">
        <authorList>
            <person name="Varghese N."/>
            <person name="Submissions S."/>
        </authorList>
    </citation>
    <scope>NUCLEOTIDE SEQUENCE [LARGE SCALE GENOMIC DNA]</scope>
    <source>
        <strain evidence="2">DSM 22703</strain>
    </source>
</reference>
<evidence type="ECO:0008006" key="3">
    <source>
        <dbReference type="Google" id="ProtNLM"/>
    </source>
</evidence>
<dbReference type="STRING" id="279824.SAMN03080617_03568"/>
<evidence type="ECO:0000313" key="1">
    <source>
        <dbReference type="EMBL" id="SDA92391.1"/>
    </source>
</evidence>
<name>A0A1G5ZBZ8_9BACT</name>
<organism evidence="1 2">
    <name type="scientific">Algoriphagus alkaliphilus</name>
    <dbReference type="NCBI Taxonomy" id="279824"/>
    <lineage>
        <taxon>Bacteria</taxon>
        <taxon>Pseudomonadati</taxon>
        <taxon>Bacteroidota</taxon>
        <taxon>Cytophagia</taxon>
        <taxon>Cytophagales</taxon>
        <taxon>Cyclobacteriaceae</taxon>
        <taxon>Algoriphagus</taxon>
    </lineage>
</organism>
<dbReference type="EMBL" id="FMXE01000032">
    <property type="protein sequence ID" value="SDA92391.1"/>
    <property type="molecule type" value="Genomic_DNA"/>
</dbReference>
<dbReference type="AlphaFoldDB" id="A0A1G5ZBZ8"/>